<keyword evidence="10" id="KW-1185">Reference proteome</keyword>
<protein>
    <submittedName>
        <fullName evidence="9">GMC family oxidoreductase</fullName>
    </submittedName>
</protein>
<dbReference type="OrthoDB" id="9787779at2"/>
<dbReference type="SUPFAM" id="SSF54373">
    <property type="entry name" value="FAD-linked reductases, C-terminal domain"/>
    <property type="match status" value="1"/>
</dbReference>
<sequence>MSKFYYNQEESSYDAIVVGTGISGGWAAKELCENGLKTLVLERGRMVKHIEDYETANLDPWDLPNAGQPTREDIKKQEKQNRTGYTTGAASKMWFVNDLEHPYNEIKRFDWMRGYHVGGRSLQWGRHSYRWSDIDFTANRREGIAVDWPVRYKDIAPWYSKVEKYIGVCGEPLGLKQLPDSEFLPMMPLNCGEQHFREKVAEHFDGRVVTAGRVAHITGTKEFDGRSKCQYRNRCIRGCPFGAYFSSLSSTLPAAEKTGNMTLRPDSIVHEVMYDPDTKKATGVKVIDRLTKETFEFKAKVIFLCASAIASTSILMQSKSDRFPNGMGNDSDQLGRNIMDHHLGVGASGKLEGFEDKYYKGRKPNGIYLPRFRNLGGDSDRTDYKRGFGYQGGAGRGDWQDSIAELSHGKDLKEAILKPGGWRFGMTGFGEVLPYEDNRFTLDYDKKDAWGLPTVTFDAEFKENEWNMRKDMKQSAVDMLEAAGMKDVEPYDNPGALGLGIHEMGTARMGRNRKTSVLDGNNALHDVQNVYVTDGSFMTSASCVNPSLTYMAFTARAANHAAEQLKKGII</sequence>
<evidence type="ECO:0000259" key="7">
    <source>
        <dbReference type="Pfam" id="PF00732"/>
    </source>
</evidence>
<evidence type="ECO:0000256" key="2">
    <source>
        <dbReference type="ARBA" id="ARBA00010790"/>
    </source>
</evidence>
<evidence type="ECO:0000256" key="3">
    <source>
        <dbReference type="ARBA" id="ARBA00022630"/>
    </source>
</evidence>
<dbReference type="InterPro" id="IPR036188">
    <property type="entry name" value="FAD/NAD-bd_sf"/>
</dbReference>
<feature type="domain" description="Glucose-methanol-choline oxidoreductase N-terminal" evidence="7">
    <location>
        <begin position="108"/>
        <end position="341"/>
    </location>
</feature>
<accession>A0A5B7SWB3</accession>
<name>A0A5B7SWB3_9FLAO</name>
<evidence type="ECO:0000256" key="1">
    <source>
        <dbReference type="ARBA" id="ARBA00001974"/>
    </source>
</evidence>
<dbReference type="Proteomes" id="UP000310017">
    <property type="component" value="Chromosome"/>
</dbReference>
<keyword evidence="3" id="KW-0285">Flavoprotein</keyword>
<dbReference type="RefSeq" id="WP_138853946.1">
    <property type="nucleotide sequence ID" value="NZ_CP040710.1"/>
</dbReference>
<dbReference type="PANTHER" id="PTHR42784">
    <property type="entry name" value="PYRANOSE 2-OXIDASE"/>
    <property type="match status" value="1"/>
</dbReference>
<dbReference type="InterPro" id="IPR000172">
    <property type="entry name" value="GMC_OxRdtase_N"/>
</dbReference>
<dbReference type="SUPFAM" id="SSF51905">
    <property type="entry name" value="FAD/NAD(P)-binding domain"/>
    <property type="match status" value="1"/>
</dbReference>
<dbReference type="EMBL" id="CP040710">
    <property type="protein sequence ID" value="QCX01609.1"/>
    <property type="molecule type" value="Genomic_DNA"/>
</dbReference>
<comment type="similarity">
    <text evidence="2">Belongs to the GMC oxidoreductase family.</text>
</comment>
<dbReference type="Pfam" id="PF00732">
    <property type="entry name" value="GMC_oxred_N"/>
    <property type="match status" value="1"/>
</dbReference>
<evidence type="ECO:0000313" key="10">
    <source>
        <dbReference type="Proteomes" id="UP000310017"/>
    </source>
</evidence>
<comment type="cofactor">
    <cofactor evidence="1">
        <name>FAD</name>
        <dbReference type="ChEBI" id="CHEBI:57692"/>
    </cofactor>
</comment>
<dbReference type="AlphaFoldDB" id="A0A5B7SWB3"/>
<proteinExistence type="inferred from homology"/>
<gene>
    <name evidence="9" type="ORF">FGM00_16375</name>
</gene>
<dbReference type="Gene3D" id="3.50.50.60">
    <property type="entry name" value="FAD/NAD(P)-binding domain"/>
    <property type="match status" value="2"/>
</dbReference>
<evidence type="ECO:0000256" key="5">
    <source>
        <dbReference type="ARBA" id="ARBA00023002"/>
    </source>
</evidence>
<keyword evidence="5" id="KW-0560">Oxidoreductase</keyword>
<feature type="domain" description="Glucose-methanol-choline oxidoreductase C-terminal" evidence="8">
    <location>
        <begin position="434"/>
        <end position="553"/>
    </location>
</feature>
<dbReference type="Pfam" id="PF05199">
    <property type="entry name" value="GMC_oxred_C"/>
    <property type="match status" value="1"/>
</dbReference>
<keyword evidence="4" id="KW-0274">FAD</keyword>
<evidence type="ECO:0000256" key="4">
    <source>
        <dbReference type="ARBA" id="ARBA00022827"/>
    </source>
</evidence>
<reference evidence="9 10" key="1">
    <citation type="submission" date="2019-05" db="EMBL/GenBank/DDBJ databases">
        <title>Genome sequencing of F202Z8.</title>
        <authorList>
            <person name="Kwon Y.M."/>
        </authorList>
    </citation>
    <scope>NUCLEOTIDE SEQUENCE [LARGE SCALE GENOMIC DNA]</scope>
    <source>
        <strain evidence="9 10">F202Z8</strain>
    </source>
</reference>
<evidence type="ECO:0000259" key="8">
    <source>
        <dbReference type="Pfam" id="PF05199"/>
    </source>
</evidence>
<dbReference type="InterPro" id="IPR007867">
    <property type="entry name" value="GMC_OxRtase_C"/>
</dbReference>
<dbReference type="KEGG" id="asag:FGM00_16375"/>
<evidence type="ECO:0000313" key="9">
    <source>
        <dbReference type="EMBL" id="QCX01609.1"/>
    </source>
</evidence>
<feature type="region of interest" description="Disordered" evidence="6">
    <location>
        <begin position="61"/>
        <end position="82"/>
    </location>
</feature>
<dbReference type="InterPro" id="IPR051473">
    <property type="entry name" value="P2Ox-like"/>
</dbReference>
<organism evidence="9 10">
    <name type="scientific">Aggregatimonas sangjinii</name>
    <dbReference type="NCBI Taxonomy" id="2583587"/>
    <lineage>
        <taxon>Bacteria</taxon>
        <taxon>Pseudomonadati</taxon>
        <taxon>Bacteroidota</taxon>
        <taxon>Flavobacteriia</taxon>
        <taxon>Flavobacteriales</taxon>
        <taxon>Flavobacteriaceae</taxon>
        <taxon>Aggregatimonas</taxon>
    </lineage>
</organism>
<evidence type="ECO:0000256" key="6">
    <source>
        <dbReference type="SAM" id="MobiDB-lite"/>
    </source>
</evidence>
<feature type="compositionally biased region" description="Basic and acidic residues" evidence="6">
    <location>
        <begin position="70"/>
        <end position="81"/>
    </location>
</feature>
<dbReference type="GO" id="GO:0050660">
    <property type="term" value="F:flavin adenine dinucleotide binding"/>
    <property type="evidence" value="ECO:0007669"/>
    <property type="project" value="InterPro"/>
</dbReference>
<dbReference type="GO" id="GO:0016614">
    <property type="term" value="F:oxidoreductase activity, acting on CH-OH group of donors"/>
    <property type="evidence" value="ECO:0007669"/>
    <property type="project" value="InterPro"/>
</dbReference>
<dbReference type="PANTHER" id="PTHR42784:SF1">
    <property type="entry name" value="PYRANOSE 2-OXIDASE"/>
    <property type="match status" value="1"/>
</dbReference>